<dbReference type="EMBL" id="BK014726">
    <property type="protein sequence ID" value="DAD72807.1"/>
    <property type="molecule type" value="Genomic_DNA"/>
</dbReference>
<name>A0A8S5LSI8_9CAUD</name>
<evidence type="ECO:0000313" key="1">
    <source>
        <dbReference type="EMBL" id="DAD72807.1"/>
    </source>
</evidence>
<reference evidence="1" key="1">
    <citation type="journal article" date="2021" name="Proc. Natl. Acad. Sci. U.S.A.">
        <title>A Catalog of Tens of Thousands of Viruses from Human Metagenomes Reveals Hidden Associations with Chronic Diseases.</title>
        <authorList>
            <person name="Tisza M.J."/>
            <person name="Buck C.B."/>
        </authorList>
    </citation>
    <scope>NUCLEOTIDE SEQUENCE</scope>
    <source>
        <strain evidence="1">CtYBm1</strain>
    </source>
</reference>
<protein>
    <submittedName>
        <fullName evidence="1">Uncharacterized protein</fullName>
    </submittedName>
</protein>
<sequence>MRHMGQYTLILSRDDFYNAVVGNLRNLPLQAIFCIEDWYIDRLIKSWTRVKFDEEYKKYIFGLLMVSDKVGKLDSELYIWKITRSLVDELIVSLAEGFYYDDKLSIIGENIPFTPYANYIDMDKDRLLYFFDIVDTIYDRYYVNTESTLEQIRKIMGKDYLK</sequence>
<organism evidence="1">
    <name type="scientific">Siphoviridae sp. ctYBm1</name>
    <dbReference type="NCBI Taxonomy" id="2826374"/>
    <lineage>
        <taxon>Viruses</taxon>
        <taxon>Duplodnaviria</taxon>
        <taxon>Heunggongvirae</taxon>
        <taxon>Uroviricota</taxon>
        <taxon>Caudoviricetes</taxon>
    </lineage>
</organism>
<accession>A0A8S5LSI8</accession>
<proteinExistence type="predicted"/>